<gene>
    <name evidence="1" type="ORF">G2W53_037170</name>
</gene>
<organism evidence="1 2">
    <name type="scientific">Senna tora</name>
    <dbReference type="NCBI Taxonomy" id="362788"/>
    <lineage>
        <taxon>Eukaryota</taxon>
        <taxon>Viridiplantae</taxon>
        <taxon>Streptophyta</taxon>
        <taxon>Embryophyta</taxon>
        <taxon>Tracheophyta</taxon>
        <taxon>Spermatophyta</taxon>
        <taxon>Magnoliopsida</taxon>
        <taxon>eudicotyledons</taxon>
        <taxon>Gunneridae</taxon>
        <taxon>Pentapetalae</taxon>
        <taxon>rosids</taxon>
        <taxon>fabids</taxon>
        <taxon>Fabales</taxon>
        <taxon>Fabaceae</taxon>
        <taxon>Caesalpinioideae</taxon>
        <taxon>Cassia clade</taxon>
        <taxon>Senna</taxon>
    </lineage>
</organism>
<dbReference type="Proteomes" id="UP000634136">
    <property type="component" value="Unassembled WGS sequence"/>
</dbReference>
<dbReference type="AlphaFoldDB" id="A0A834W5U4"/>
<name>A0A834W5U4_9FABA</name>
<evidence type="ECO:0000313" key="2">
    <source>
        <dbReference type="Proteomes" id="UP000634136"/>
    </source>
</evidence>
<proteinExistence type="predicted"/>
<dbReference type="PANTHER" id="PTHR33116:SF86">
    <property type="entry name" value="REVERSE TRANSCRIPTASE DOMAIN-CONTAINING PROTEIN"/>
    <property type="match status" value="1"/>
</dbReference>
<evidence type="ECO:0000313" key="1">
    <source>
        <dbReference type="EMBL" id="KAF7810427.1"/>
    </source>
</evidence>
<dbReference type="EMBL" id="JAAIUW010000011">
    <property type="protein sequence ID" value="KAF7810427.1"/>
    <property type="molecule type" value="Genomic_DNA"/>
</dbReference>
<keyword evidence="2" id="KW-1185">Reference proteome</keyword>
<sequence length="501" mass="58133">MLSQATRTTLIKVVVSAVPLFHMQHTWLSHSQADKCDATMRNFFWGHWDDSKTPIMISWGKLCRRREEEGIRFRQMMEVNEALLAKQVWRILTLEDSLVSKVFMGKYRSSFQNYQLMPKPNSSPLWKKLCRASRVVTDHISWRVGNGEKIKLNDAKWIRPDYQNHSFEKLCDLMHPGGFWDTAKVAQVYNPHYKAIILDTVVSCTRVADKWVWLLTKNGDFSIKHAYKAITNTPPDQRSGCNWTKLWKLPLPKGSFTSGGRLSTMHILKDCQYARRVWFASRLNLKVDELPAMSMIDWINQIMNSQNTGNPSHKGQLTLLLISLCWSIYTQRNLLVFQQGRADIMECLQRAYHVVDAINGLESIQSQEYFFKLPAPTRVRGMGSDTIEHNLNPTQFTCAWTHDCRLRRKVISILHLQGPQPRKICSLVVDHDQHTQLAMLRTIRLFLEQYGTEQMGAINIHIPDEQIVHQLRSTTKASIRFQTIINDIFNICTNKDICINF</sequence>
<protein>
    <submittedName>
        <fullName evidence="1">Ribonuclease H</fullName>
    </submittedName>
</protein>
<dbReference type="OrthoDB" id="1412470at2759"/>
<accession>A0A834W5U4</accession>
<dbReference type="PANTHER" id="PTHR33116">
    <property type="entry name" value="REVERSE TRANSCRIPTASE ZINC-BINDING DOMAIN-CONTAINING PROTEIN-RELATED-RELATED"/>
    <property type="match status" value="1"/>
</dbReference>
<reference evidence="1" key="1">
    <citation type="submission" date="2020-09" db="EMBL/GenBank/DDBJ databases">
        <title>Genome-Enabled Discovery of Anthraquinone Biosynthesis in Senna tora.</title>
        <authorList>
            <person name="Kang S.-H."/>
            <person name="Pandey R.P."/>
            <person name="Lee C.-M."/>
            <person name="Sim J.-S."/>
            <person name="Jeong J.-T."/>
            <person name="Choi B.-S."/>
            <person name="Jung M."/>
            <person name="Ginzburg D."/>
            <person name="Zhao K."/>
            <person name="Won S.Y."/>
            <person name="Oh T.-J."/>
            <person name="Yu Y."/>
            <person name="Kim N.-H."/>
            <person name="Lee O.R."/>
            <person name="Lee T.-H."/>
            <person name="Bashyal P."/>
            <person name="Kim T.-S."/>
            <person name="Lee W.-H."/>
            <person name="Kawkins C."/>
            <person name="Kim C.-K."/>
            <person name="Kim J.S."/>
            <person name="Ahn B.O."/>
            <person name="Rhee S.Y."/>
            <person name="Sohng J.K."/>
        </authorList>
    </citation>
    <scope>NUCLEOTIDE SEQUENCE</scope>
    <source>
        <tissue evidence="1">Leaf</tissue>
    </source>
</reference>
<comment type="caution">
    <text evidence="1">The sequence shown here is derived from an EMBL/GenBank/DDBJ whole genome shotgun (WGS) entry which is preliminary data.</text>
</comment>